<name>A0AAX2GZS8_9FLAO</name>
<gene>
    <name evidence="1" type="ORF">SAMEA44541418_01905</name>
</gene>
<reference evidence="1 2" key="1">
    <citation type="submission" date="2017-06" db="EMBL/GenBank/DDBJ databases">
        <authorList>
            <consortium name="Pathogen Informatics"/>
        </authorList>
    </citation>
    <scope>NUCLEOTIDE SEQUENCE [LARGE SCALE GENOMIC DNA]</scope>
    <source>
        <strain evidence="1 2">NCTC12947</strain>
    </source>
</reference>
<dbReference type="Proteomes" id="UP000215539">
    <property type="component" value="Chromosome 1"/>
</dbReference>
<evidence type="ECO:0000313" key="2">
    <source>
        <dbReference type="Proteomes" id="UP000215539"/>
    </source>
</evidence>
<dbReference type="EMBL" id="LT906449">
    <property type="protein sequence ID" value="SNV14730.1"/>
    <property type="molecule type" value="Genomic_DNA"/>
</dbReference>
<evidence type="ECO:0000313" key="1">
    <source>
        <dbReference type="EMBL" id="SNV14730.1"/>
    </source>
</evidence>
<organism evidence="1 2">
    <name type="scientific">Capnocytophaga haemolytica</name>
    <dbReference type="NCBI Taxonomy" id="45243"/>
    <lineage>
        <taxon>Bacteria</taxon>
        <taxon>Pseudomonadati</taxon>
        <taxon>Bacteroidota</taxon>
        <taxon>Flavobacteriia</taxon>
        <taxon>Flavobacteriales</taxon>
        <taxon>Flavobacteriaceae</taxon>
        <taxon>Capnocytophaga</taxon>
    </lineage>
</organism>
<accession>A0AAX2GZS8</accession>
<proteinExistence type="predicted"/>
<dbReference type="AlphaFoldDB" id="A0AAX2GZS8"/>
<protein>
    <submittedName>
        <fullName evidence="1">Uncharacterized protein</fullName>
    </submittedName>
</protein>
<sequence>MLCALSSCIMAKRSYYVYGSSEFAEKEKELTIKLTTAAAIAQDFTGHKGRLYLTVIYDDYYVFSEKTYIYHFNPKVGYGNSGVWVSGKDARFKRVERGKYIPMPYGLGARLPEWVSEP</sequence>